<feature type="transmembrane region" description="Helical" evidence="6">
    <location>
        <begin position="12"/>
        <end position="34"/>
    </location>
</feature>
<organism evidence="9 10">
    <name type="scientific">Urochloa decumbens</name>
    <dbReference type="NCBI Taxonomy" id="240449"/>
    <lineage>
        <taxon>Eukaryota</taxon>
        <taxon>Viridiplantae</taxon>
        <taxon>Streptophyta</taxon>
        <taxon>Embryophyta</taxon>
        <taxon>Tracheophyta</taxon>
        <taxon>Spermatophyta</taxon>
        <taxon>Magnoliopsida</taxon>
        <taxon>Liliopsida</taxon>
        <taxon>Poales</taxon>
        <taxon>Poaceae</taxon>
        <taxon>PACMAD clade</taxon>
        <taxon>Panicoideae</taxon>
        <taxon>Panicodae</taxon>
        <taxon>Paniceae</taxon>
        <taxon>Melinidinae</taxon>
        <taxon>Urochloa</taxon>
    </lineage>
</organism>
<sequence>MNGPANQLSTIALLLTLSPIHLSVVSLSVTLSLISGEHIHGCRKQEGLHHRHHGAGDLDGDVSDNQSGLRCRDEHLRLRLLPPGSRLSPHATSCPHSPKEECVVDAICVAAQALLVCLNREHAELKPVQCKPQVHIGHRGSSSRQFHAGRHLLLGVATQDGDGEAYERLWHSQDHRCRALPRRRLCHSLLLRPNAFSPVNHHRAFATHASGSSHANASSKAIWIEGTFLMLLANAAWSLSIVWQAALLKELPNRMVVATALCVFSALQSFVVAVAVERDFSRWQLRLDISLLAIFYAGFVVAGVSYYLQAWCVEITGPVFFAVWTPLCFVLTIFCSSFFLGEIVHLGSVVGGILLVGGLYSVLWGKNKESQGATCSQMNTMDCCAQDEEENEKPNKYELEEATSSASAGEHV</sequence>
<dbReference type="AlphaFoldDB" id="A0ABC9FTN5"/>
<feature type="region of interest" description="Disordered" evidence="7">
    <location>
        <begin position="389"/>
        <end position="412"/>
    </location>
</feature>
<evidence type="ECO:0000259" key="8">
    <source>
        <dbReference type="Pfam" id="PF00892"/>
    </source>
</evidence>
<dbReference type="PANTHER" id="PTHR31218">
    <property type="entry name" value="WAT1-RELATED PROTEIN"/>
    <property type="match status" value="1"/>
</dbReference>
<evidence type="ECO:0000256" key="4">
    <source>
        <dbReference type="ARBA" id="ARBA00022989"/>
    </source>
</evidence>
<evidence type="ECO:0000313" key="9">
    <source>
        <dbReference type="EMBL" id="CAL5080695.1"/>
    </source>
</evidence>
<dbReference type="Proteomes" id="UP001497457">
    <property type="component" value="Chromosome 7b"/>
</dbReference>
<feature type="transmembrane region" description="Helical" evidence="6">
    <location>
        <begin position="346"/>
        <end position="365"/>
    </location>
</feature>
<evidence type="ECO:0000256" key="2">
    <source>
        <dbReference type="ARBA" id="ARBA00007635"/>
    </source>
</evidence>
<keyword evidence="5 6" id="KW-0472">Membrane</keyword>
<keyword evidence="4 6" id="KW-1133">Transmembrane helix</keyword>
<evidence type="ECO:0000256" key="6">
    <source>
        <dbReference type="RuleBase" id="RU363077"/>
    </source>
</evidence>
<evidence type="ECO:0000256" key="5">
    <source>
        <dbReference type="ARBA" id="ARBA00023136"/>
    </source>
</evidence>
<comment type="subcellular location">
    <subcellularLocation>
        <location evidence="1 6">Membrane</location>
        <topology evidence="1 6">Multi-pass membrane protein</topology>
    </subcellularLocation>
</comment>
<reference evidence="9 10" key="2">
    <citation type="submission" date="2024-10" db="EMBL/GenBank/DDBJ databases">
        <authorList>
            <person name="Ryan C."/>
        </authorList>
    </citation>
    <scope>NUCLEOTIDE SEQUENCE [LARGE SCALE GENOMIC DNA]</scope>
</reference>
<feature type="transmembrane region" description="Helical" evidence="6">
    <location>
        <begin position="255"/>
        <end position="276"/>
    </location>
</feature>
<evidence type="ECO:0000256" key="7">
    <source>
        <dbReference type="SAM" id="MobiDB-lite"/>
    </source>
</evidence>
<dbReference type="SUPFAM" id="SSF103481">
    <property type="entry name" value="Multidrug resistance efflux transporter EmrE"/>
    <property type="match status" value="1"/>
</dbReference>
<feature type="transmembrane region" description="Helical" evidence="6">
    <location>
        <begin position="288"/>
        <end position="308"/>
    </location>
</feature>
<evidence type="ECO:0000256" key="1">
    <source>
        <dbReference type="ARBA" id="ARBA00004141"/>
    </source>
</evidence>
<keyword evidence="10" id="KW-1185">Reference proteome</keyword>
<evidence type="ECO:0000313" key="10">
    <source>
        <dbReference type="Proteomes" id="UP001497457"/>
    </source>
</evidence>
<reference evidence="10" key="1">
    <citation type="submission" date="2024-06" db="EMBL/GenBank/DDBJ databases">
        <authorList>
            <person name="Ryan C."/>
        </authorList>
    </citation>
    <scope>NUCLEOTIDE SEQUENCE [LARGE SCALE GENOMIC DNA]</scope>
</reference>
<evidence type="ECO:0000256" key="3">
    <source>
        <dbReference type="ARBA" id="ARBA00022692"/>
    </source>
</evidence>
<protein>
    <recommendedName>
        <fullName evidence="6">WAT1-related protein</fullName>
    </recommendedName>
</protein>
<keyword evidence="3 6" id="KW-0812">Transmembrane</keyword>
<dbReference type="InterPro" id="IPR037185">
    <property type="entry name" value="EmrE-like"/>
</dbReference>
<dbReference type="Pfam" id="PF00892">
    <property type="entry name" value="EamA"/>
    <property type="match status" value="1"/>
</dbReference>
<gene>
    <name evidence="9" type="ORF">URODEC1_LOCUS108220</name>
</gene>
<dbReference type="InterPro" id="IPR000620">
    <property type="entry name" value="EamA_dom"/>
</dbReference>
<feature type="transmembrane region" description="Helical" evidence="6">
    <location>
        <begin position="320"/>
        <end position="339"/>
    </location>
</feature>
<feature type="domain" description="EamA" evidence="8">
    <location>
        <begin position="226"/>
        <end position="363"/>
    </location>
</feature>
<proteinExistence type="inferred from homology"/>
<feature type="transmembrane region" description="Helical" evidence="6">
    <location>
        <begin position="222"/>
        <end position="243"/>
    </location>
</feature>
<dbReference type="GO" id="GO:0016020">
    <property type="term" value="C:membrane"/>
    <property type="evidence" value="ECO:0007669"/>
    <property type="project" value="UniProtKB-SubCell"/>
</dbReference>
<dbReference type="InterPro" id="IPR030184">
    <property type="entry name" value="WAT1-related"/>
</dbReference>
<name>A0ABC9FTN5_9POAL</name>
<dbReference type="EMBL" id="OZ075117">
    <property type="protein sequence ID" value="CAL5080695.1"/>
    <property type="molecule type" value="Genomic_DNA"/>
</dbReference>
<accession>A0ABC9FTN5</accession>
<comment type="similarity">
    <text evidence="2 6">Belongs to the drug/metabolite transporter (DMT) superfamily. Plant drug/metabolite exporter (P-DME) (TC 2.A.7.4) family.</text>
</comment>
<feature type="compositionally biased region" description="Polar residues" evidence="7">
    <location>
        <begin position="402"/>
        <end position="412"/>
    </location>
</feature>